<dbReference type="AlphaFoldDB" id="A0A1Q8RRA8"/>
<dbReference type="InterPro" id="IPR018201">
    <property type="entry name" value="Ketoacyl_synth_AS"/>
</dbReference>
<dbReference type="GO" id="GO:0016491">
    <property type="term" value="F:oxidoreductase activity"/>
    <property type="evidence" value="ECO:0007669"/>
    <property type="project" value="UniProtKB-KW"/>
</dbReference>
<dbReference type="GO" id="GO:0006633">
    <property type="term" value="P:fatty acid biosynthetic process"/>
    <property type="evidence" value="ECO:0007669"/>
    <property type="project" value="InterPro"/>
</dbReference>
<sequence>MISPDPIAIIGMSCKFSGGSTSPEKLWRLVVEGGSGWSPIPKSRFNSDAFYDEDHAKIGMSNVVGGHFIQDDVAKFDASFFNFTAEIASAIDPQIRMLLESVFEALENGSDTSVFMGSFSRDYHDSLMRDPDTLPRTALTGNGVAMMSNSISHSFDLRGPSLTTDTGCSASLTALHLAVQSIRNGESRMSVVGASNLLINPDQFIVMSGLGVLGADGRCFAWDSRANGYGRGEGIATLLLKPLGDAIADGDPVHAVIRETAVNQDGKTPTITLPSSEAQEKLIRACYQWAGLDPTQTSYVEAHMTGTPTGDPIEASAISRVLSKGRDADNPVMVGSIKTNMGHLEASSGIAGVIKAIMMLKKGVIPPNLNYKDANLKIDFEALKVRVPLVAQDSPKGMPRRISVNNYGYGGTNGHVILDGSTEHTKCAFGQSFEKNEPRLIVLSSKESGVTLCMVDDLKTYLESRKTSGVVVSLDDLAYTLGTRRSHFPWRVAISSHNCQEGLIAASDDLGQSAVTLAKEPPRNVRHPHLAHPHISPTSKMPHPHGVPQHQPPPDLSILL</sequence>
<dbReference type="PANTHER" id="PTHR43775">
    <property type="entry name" value="FATTY ACID SYNTHASE"/>
    <property type="match status" value="1"/>
</dbReference>
<dbReference type="GO" id="GO:0004312">
    <property type="term" value="F:fatty acid synthase activity"/>
    <property type="evidence" value="ECO:0007669"/>
    <property type="project" value="TreeGrafter"/>
</dbReference>
<keyword evidence="9" id="KW-1185">Reference proteome</keyword>
<dbReference type="OrthoDB" id="4845845at2759"/>
<dbReference type="Gene3D" id="3.30.70.3290">
    <property type="match status" value="1"/>
</dbReference>
<evidence type="ECO:0000256" key="4">
    <source>
        <dbReference type="ARBA" id="ARBA00023002"/>
    </source>
</evidence>
<dbReference type="EMBL" id="MPGH01000111">
    <property type="protein sequence ID" value="OLN86703.1"/>
    <property type="molecule type" value="Genomic_DNA"/>
</dbReference>
<keyword evidence="4" id="KW-0560">Oxidoreductase</keyword>
<organism evidence="8 9">
    <name type="scientific">Colletotrichum chlorophyti</name>
    <dbReference type="NCBI Taxonomy" id="708187"/>
    <lineage>
        <taxon>Eukaryota</taxon>
        <taxon>Fungi</taxon>
        <taxon>Dikarya</taxon>
        <taxon>Ascomycota</taxon>
        <taxon>Pezizomycotina</taxon>
        <taxon>Sordariomycetes</taxon>
        <taxon>Hypocreomycetidae</taxon>
        <taxon>Glomerellales</taxon>
        <taxon>Glomerellaceae</taxon>
        <taxon>Colletotrichum</taxon>
    </lineage>
</organism>
<keyword evidence="1" id="KW-0596">Phosphopantetheine</keyword>
<dbReference type="SUPFAM" id="SSF53901">
    <property type="entry name" value="Thiolase-like"/>
    <property type="match status" value="1"/>
</dbReference>
<dbReference type="InterPro" id="IPR014031">
    <property type="entry name" value="Ketoacyl_synth_C"/>
</dbReference>
<accession>A0A1Q8RRA8</accession>
<dbReference type="GO" id="GO:0004315">
    <property type="term" value="F:3-oxoacyl-[acyl-carrier-protein] synthase activity"/>
    <property type="evidence" value="ECO:0007669"/>
    <property type="project" value="InterPro"/>
</dbReference>
<dbReference type="PROSITE" id="PS00606">
    <property type="entry name" value="KS3_1"/>
    <property type="match status" value="1"/>
</dbReference>
<comment type="similarity">
    <text evidence="5">Belongs to the thiolase-like superfamily. Beta-ketoacyl-ACP synthases family.</text>
</comment>
<feature type="domain" description="Ketosynthase family 3 (KS3)" evidence="7">
    <location>
        <begin position="4"/>
        <end position="420"/>
    </location>
</feature>
<dbReference type="CDD" id="cd00833">
    <property type="entry name" value="PKS"/>
    <property type="match status" value="1"/>
</dbReference>
<dbReference type="InterPro" id="IPR032821">
    <property type="entry name" value="PKS_assoc"/>
</dbReference>
<feature type="region of interest" description="Disordered" evidence="6">
    <location>
        <begin position="522"/>
        <end position="560"/>
    </location>
</feature>
<dbReference type="InterPro" id="IPR020841">
    <property type="entry name" value="PKS_Beta-ketoAc_synthase_dom"/>
</dbReference>
<protein>
    <submittedName>
        <fullName evidence="8">Lovastatin diketide synthase LovF 7</fullName>
    </submittedName>
</protein>
<dbReference type="InterPro" id="IPR014030">
    <property type="entry name" value="Ketoacyl_synth_N"/>
</dbReference>
<keyword evidence="3 5" id="KW-0808">Transferase</keyword>
<dbReference type="Pfam" id="PF02801">
    <property type="entry name" value="Ketoacyl-synt_C"/>
    <property type="match status" value="1"/>
</dbReference>
<evidence type="ECO:0000256" key="1">
    <source>
        <dbReference type="ARBA" id="ARBA00022450"/>
    </source>
</evidence>
<evidence type="ECO:0000313" key="9">
    <source>
        <dbReference type="Proteomes" id="UP000186583"/>
    </source>
</evidence>
<evidence type="ECO:0000256" key="5">
    <source>
        <dbReference type="RuleBase" id="RU003694"/>
    </source>
</evidence>
<gene>
    <name evidence="8" type="ORF">CCHL11_03834</name>
</gene>
<feature type="compositionally biased region" description="Pro residues" evidence="6">
    <location>
        <begin position="550"/>
        <end position="560"/>
    </location>
</feature>
<evidence type="ECO:0000259" key="7">
    <source>
        <dbReference type="PROSITE" id="PS52004"/>
    </source>
</evidence>
<dbReference type="Gene3D" id="3.40.47.10">
    <property type="match status" value="1"/>
</dbReference>
<evidence type="ECO:0000256" key="6">
    <source>
        <dbReference type="SAM" id="MobiDB-lite"/>
    </source>
</evidence>
<dbReference type="Pfam" id="PF00109">
    <property type="entry name" value="ketoacyl-synt"/>
    <property type="match status" value="1"/>
</dbReference>
<dbReference type="STRING" id="708187.A0A1Q8RRA8"/>
<keyword evidence="2" id="KW-0597">Phosphoprotein</keyword>
<dbReference type="InterPro" id="IPR016039">
    <property type="entry name" value="Thiolase-like"/>
</dbReference>
<evidence type="ECO:0000256" key="3">
    <source>
        <dbReference type="ARBA" id="ARBA00022679"/>
    </source>
</evidence>
<dbReference type="Proteomes" id="UP000186583">
    <property type="component" value="Unassembled WGS sequence"/>
</dbReference>
<reference evidence="8 9" key="1">
    <citation type="submission" date="2016-11" db="EMBL/GenBank/DDBJ databases">
        <title>Draft Genome Assembly of Colletotrichum chlorophyti a pathogen of herbaceous plants.</title>
        <authorList>
            <person name="Gan P."/>
            <person name="Narusaka M."/>
            <person name="Tsushima A."/>
            <person name="Narusaka Y."/>
            <person name="Takano Y."/>
            <person name="Shirasu K."/>
        </authorList>
    </citation>
    <scope>NUCLEOTIDE SEQUENCE [LARGE SCALE GENOMIC DNA]</scope>
    <source>
        <strain evidence="8 9">NTL11</strain>
    </source>
</reference>
<dbReference type="PANTHER" id="PTHR43775:SF29">
    <property type="entry name" value="ASPERFURANONE POLYKETIDE SYNTHASE AFOG-RELATED"/>
    <property type="match status" value="1"/>
</dbReference>
<proteinExistence type="inferred from homology"/>
<name>A0A1Q8RRA8_9PEZI</name>
<dbReference type="PROSITE" id="PS52004">
    <property type="entry name" value="KS3_2"/>
    <property type="match status" value="1"/>
</dbReference>
<dbReference type="Pfam" id="PF16197">
    <property type="entry name" value="KAsynt_C_assoc"/>
    <property type="match status" value="1"/>
</dbReference>
<dbReference type="SMART" id="SM00825">
    <property type="entry name" value="PKS_KS"/>
    <property type="match status" value="1"/>
</dbReference>
<dbReference type="InterPro" id="IPR050091">
    <property type="entry name" value="PKS_NRPS_Biosynth_Enz"/>
</dbReference>
<dbReference type="GO" id="GO:0044550">
    <property type="term" value="P:secondary metabolite biosynthetic process"/>
    <property type="evidence" value="ECO:0007669"/>
    <property type="project" value="TreeGrafter"/>
</dbReference>
<evidence type="ECO:0000313" key="8">
    <source>
        <dbReference type="EMBL" id="OLN86703.1"/>
    </source>
</evidence>
<evidence type="ECO:0000256" key="2">
    <source>
        <dbReference type="ARBA" id="ARBA00022553"/>
    </source>
</evidence>
<comment type="caution">
    <text evidence="8">The sequence shown here is derived from an EMBL/GenBank/DDBJ whole genome shotgun (WGS) entry which is preliminary data.</text>
</comment>